<dbReference type="InterPro" id="IPR002550">
    <property type="entry name" value="CNNM"/>
</dbReference>
<keyword evidence="3 9" id="KW-0812">Transmembrane</keyword>
<dbReference type="InterPro" id="IPR036318">
    <property type="entry name" value="FAD-bd_PCMH-like_sf"/>
</dbReference>
<dbReference type="PANTHER" id="PTHR22777">
    <property type="entry name" value="HEMOLYSIN-RELATED"/>
    <property type="match status" value="1"/>
</dbReference>
<feature type="transmembrane region" description="Helical" evidence="10">
    <location>
        <begin position="61"/>
        <end position="80"/>
    </location>
</feature>
<dbReference type="Gene3D" id="3.30.465.10">
    <property type="match status" value="1"/>
</dbReference>
<dbReference type="AlphaFoldDB" id="A0A926EVU2"/>
<sequence length="414" mass="46860">MDPEAMWKTILLVICLFFSGIFSASETALMSLSKIRVKQMVENKEKGADRINKLLSDPSKLLSAILIGNNIVNIGASSLLTSLAIDYYGSTGVGIATGVMTLLILIFGEITPKSLAAQNSEKVSLRLSGLIRIVTIIFSPAIFVLTRITNMIIKIMGGDVNKHQPFITQEELKTIVNVSHKEGVLEGEEKEMIYNVFDFSDSQARDVMTPRTDMVAIDINLPYEDMINIFKQEQYSRIPVYEDTIDNIIGILYVKDLLFLQDNKTKFDLKGYLREPYFTYEFKSTKQLFEEMRTDRIHMAIVLDEYGGTEGLVTIEDLIEEIVGEIEDEYDKEINEIEVIKEDEYLVYGNVKIDVINELIGTSIESEDFDSIGGFIIGVLGNFPEAKETIEYDNIKFIVESINRNKIEKVRIIT</sequence>
<keyword evidence="6 8" id="KW-0129">CBS domain</keyword>
<accession>A0A926EVU2</accession>
<dbReference type="PROSITE" id="PS51371">
    <property type="entry name" value="CBS"/>
    <property type="match status" value="2"/>
</dbReference>
<feature type="domain" description="CBS" evidence="11">
    <location>
        <begin position="208"/>
        <end position="269"/>
    </location>
</feature>
<dbReference type="InterPro" id="IPR005170">
    <property type="entry name" value="Transptr-assoc_dom"/>
</dbReference>
<keyword evidence="7 9" id="KW-0472">Membrane</keyword>
<keyword evidence="4" id="KW-0677">Repeat</keyword>
<reference evidence="13 14" key="1">
    <citation type="submission" date="2020-08" db="EMBL/GenBank/DDBJ databases">
        <title>Genome public.</title>
        <authorList>
            <person name="Liu C."/>
            <person name="Sun Q."/>
        </authorList>
    </citation>
    <scope>NUCLEOTIDE SEQUENCE [LARGE SCALE GENOMIC DNA]</scope>
    <source>
        <strain evidence="13 14">NSJ-26</strain>
    </source>
</reference>
<comment type="caution">
    <text evidence="13">The sequence shown here is derived from an EMBL/GenBank/DDBJ whole genome shotgun (WGS) entry which is preliminary data.</text>
</comment>
<organism evidence="13 14">
    <name type="scientific">Wansuia hejianensis</name>
    <dbReference type="NCBI Taxonomy" id="2763667"/>
    <lineage>
        <taxon>Bacteria</taxon>
        <taxon>Bacillati</taxon>
        <taxon>Bacillota</taxon>
        <taxon>Clostridia</taxon>
        <taxon>Lachnospirales</taxon>
        <taxon>Lachnospiraceae</taxon>
        <taxon>Wansuia</taxon>
    </lineage>
</organism>
<dbReference type="SUPFAM" id="SSF54631">
    <property type="entry name" value="CBS-domain pair"/>
    <property type="match status" value="1"/>
</dbReference>
<evidence type="ECO:0000256" key="7">
    <source>
        <dbReference type="ARBA" id="ARBA00023136"/>
    </source>
</evidence>
<evidence type="ECO:0000313" key="13">
    <source>
        <dbReference type="EMBL" id="MBC8589841.1"/>
    </source>
</evidence>
<keyword evidence="14" id="KW-1185">Reference proteome</keyword>
<feature type="transmembrane region" description="Helical" evidence="10">
    <location>
        <begin position="87"/>
        <end position="107"/>
    </location>
</feature>
<dbReference type="GO" id="GO:0050660">
    <property type="term" value="F:flavin adenine dinucleotide binding"/>
    <property type="evidence" value="ECO:0007669"/>
    <property type="project" value="InterPro"/>
</dbReference>
<evidence type="ECO:0000256" key="6">
    <source>
        <dbReference type="ARBA" id="ARBA00023122"/>
    </source>
</evidence>
<dbReference type="InterPro" id="IPR046342">
    <property type="entry name" value="CBS_dom_sf"/>
</dbReference>
<name>A0A926EVU2_9FIRM</name>
<feature type="transmembrane region" description="Helical" evidence="10">
    <location>
        <begin position="127"/>
        <end position="146"/>
    </location>
</feature>
<dbReference type="InterPro" id="IPR044751">
    <property type="entry name" value="Ion_transp-like_CBS"/>
</dbReference>
<dbReference type="SMART" id="SM00116">
    <property type="entry name" value="CBS"/>
    <property type="match status" value="2"/>
</dbReference>
<evidence type="ECO:0000256" key="3">
    <source>
        <dbReference type="ARBA" id="ARBA00022692"/>
    </source>
</evidence>
<evidence type="ECO:0000256" key="1">
    <source>
        <dbReference type="ARBA" id="ARBA00004141"/>
    </source>
</evidence>
<dbReference type="InterPro" id="IPR000644">
    <property type="entry name" value="CBS_dom"/>
</dbReference>
<dbReference type="GO" id="GO:0005886">
    <property type="term" value="C:plasma membrane"/>
    <property type="evidence" value="ECO:0007669"/>
    <property type="project" value="TreeGrafter"/>
</dbReference>
<dbReference type="Pfam" id="PF00571">
    <property type="entry name" value="CBS"/>
    <property type="match status" value="2"/>
</dbReference>
<dbReference type="CDD" id="cd04590">
    <property type="entry name" value="CBS_pair_CorC_HlyC_assoc"/>
    <property type="match status" value="1"/>
</dbReference>
<evidence type="ECO:0000256" key="5">
    <source>
        <dbReference type="ARBA" id="ARBA00022989"/>
    </source>
</evidence>
<comment type="subcellular location">
    <subcellularLocation>
        <location evidence="1">Membrane</location>
        <topology evidence="1">Multi-pass membrane protein</topology>
    </subcellularLocation>
</comment>
<dbReference type="SMART" id="SM01091">
    <property type="entry name" value="CorC_HlyC"/>
    <property type="match status" value="1"/>
</dbReference>
<feature type="domain" description="CNNM transmembrane" evidence="12">
    <location>
        <begin position="1"/>
        <end position="189"/>
    </location>
</feature>
<dbReference type="InterPro" id="IPR016169">
    <property type="entry name" value="FAD-bd_PCMH_sub2"/>
</dbReference>
<dbReference type="Gene3D" id="3.10.580.10">
    <property type="entry name" value="CBS-domain"/>
    <property type="match status" value="1"/>
</dbReference>
<proteinExistence type="inferred from homology"/>
<feature type="domain" description="CBS" evidence="11">
    <location>
        <begin position="272"/>
        <end position="329"/>
    </location>
</feature>
<dbReference type="PROSITE" id="PS51846">
    <property type="entry name" value="CNNM"/>
    <property type="match status" value="1"/>
</dbReference>
<evidence type="ECO:0000256" key="8">
    <source>
        <dbReference type="PROSITE-ProRule" id="PRU00703"/>
    </source>
</evidence>
<keyword evidence="5 9" id="KW-1133">Transmembrane helix</keyword>
<dbReference type="Proteomes" id="UP000601522">
    <property type="component" value="Unassembled WGS sequence"/>
</dbReference>
<protein>
    <submittedName>
        <fullName evidence="13">HlyC/CorC family transporter</fullName>
    </submittedName>
</protein>
<evidence type="ECO:0000256" key="4">
    <source>
        <dbReference type="ARBA" id="ARBA00022737"/>
    </source>
</evidence>
<evidence type="ECO:0000259" key="11">
    <source>
        <dbReference type="PROSITE" id="PS51371"/>
    </source>
</evidence>
<evidence type="ECO:0000256" key="10">
    <source>
        <dbReference type="SAM" id="Phobius"/>
    </source>
</evidence>
<gene>
    <name evidence="13" type="ORF">H8689_01620</name>
</gene>
<dbReference type="Pfam" id="PF01595">
    <property type="entry name" value="CNNM"/>
    <property type="match status" value="1"/>
</dbReference>
<comment type="similarity">
    <text evidence="2">Belongs to the UPF0053 family.</text>
</comment>
<evidence type="ECO:0000256" key="2">
    <source>
        <dbReference type="ARBA" id="ARBA00006337"/>
    </source>
</evidence>
<evidence type="ECO:0000313" key="14">
    <source>
        <dbReference type="Proteomes" id="UP000601522"/>
    </source>
</evidence>
<dbReference type="SUPFAM" id="SSF56176">
    <property type="entry name" value="FAD-binding/transporter-associated domain-like"/>
    <property type="match status" value="1"/>
</dbReference>
<evidence type="ECO:0000256" key="9">
    <source>
        <dbReference type="PROSITE-ProRule" id="PRU01193"/>
    </source>
</evidence>
<dbReference type="EMBL" id="JACRTK010000001">
    <property type="protein sequence ID" value="MBC8589841.1"/>
    <property type="molecule type" value="Genomic_DNA"/>
</dbReference>
<evidence type="ECO:0000259" key="12">
    <source>
        <dbReference type="PROSITE" id="PS51846"/>
    </source>
</evidence>
<dbReference type="FunFam" id="3.10.580.10:FF:000002">
    <property type="entry name" value="Magnesium/cobalt efflux protein CorC"/>
    <property type="match status" value="1"/>
</dbReference>
<dbReference type="PANTHER" id="PTHR22777:SF17">
    <property type="entry name" value="UPF0053 PROTEIN SLL0260"/>
    <property type="match status" value="1"/>
</dbReference>
<dbReference type="Pfam" id="PF03471">
    <property type="entry name" value="CorC_HlyC"/>
    <property type="match status" value="1"/>
</dbReference>